<dbReference type="CDD" id="cd05369">
    <property type="entry name" value="TER_DECR_SDR_a"/>
    <property type="match status" value="1"/>
</dbReference>
<keyword evidence="2 3" id="KW-0560">Oxidoreductase</keyword>
<evidence type="ECO:0000313" key="4">
    <source>
        <dbReference type="Proteomes" id="UP001595615"/>
    </source>
</evidence>
<comment type="caution">
    <text evidence="3">The sequence shown here is derived from an EMBL/GenBank/DDBJ whole genome shotgun (WGS) entry which is preliminary data.</text>
</comment>
<reference evidence="4" key="1">
    <citation type="journal article" date="2019" name="Int. J. Syst. Evol. Microbiol.">
        <title>The Global Catalogue of Microorganisms (GCM) 10K type strain sequencing project: providing services to taxonomists for standard genome sequencing and annotation.</title>
        <authorList>
            <consortium name="The Broad Institute Genomics Platform"/>
            <consortium name="The Broad Institute Genome Sequencing Center for Infectious Disease"/>
            <person name="Wu L."/>
            <person name="Ma J."/>
        </authorList>
    </citation>
    <scope>NUCLEOTIDE SEQUENCE [LARGE SCALE GENOMIC DNA]</scope>
    <source>
        <strain evidence="4">KCTC 42644</strain>
    </source>
</reference>
<dbReference type="PRINTS" id="PR00081">
    <property type="entry name" value="GDHRDH"/>
</dbReference>
<dbReference type="Gene3D" id="3.40.50.720">
    <property type="entry name" value="NAD(P)-binding Rossmann-like Domain"/>
    <property type="match status" value="1"/>
</dbReference>
<dbReference type="Proteomes" id="UP001595615">
    <property type="component" value="Unassembled WGS sequence"/>
</dbReference>
<sequence length="297" mass="30888">MFRDDLLKGQKILVTGGGTGLGKSMSEAFMRLGAHVIIWGRRGSVLDETAAEMREATGGTCDAVAVDIRNAGAIDEAMDAAFEGGALTGLVNNAAGNFISRTEDLSANAFNAIASIVAHGTFNTTVATGKRWIEGGHKGSILSIVTTWVWVGGPFTVPSAMSKAGVAAMTQSLAVEWGPKGIRANAIAPGPFPTKGAWDRLMPEPAMKKLGGANSLGDTGIPLRRLGEHRELTNLASFLMSDGCDYLTGAVIPLDGGQWLTSGGNFHALTNLDDGDWSAIRETIAASSAADRAKRSA</sequence>
<dbReference type="RefSeq" id="WP_380856940.1">
    <property type="nucleotide sequence ID" value="NZ_JBHRXV010000003.1"/>
</dbReference>
<gene>
    <name evidence="3" type="ORF">ACFOMD_03525</name>
</gene>
<protein>
    <submittedName>
        <fullName evidence="3">SDR family oxidoreductase</fullName>
        <ecNumber evidence="3">1.1.1.-</ecNumber>
    </submittedName>
</protein>
<proteinExistence type="predicted"/>
<dbReference type="InterPro" id="IPR045017">
    <property type="entry name" value="DECR2-like"/>
</dbReference>
<dbReference type="EMBL" id="JBHRXV010000003">
    <property type="protein sequence ID" value="MFC3711626.1"/>
    <property type="molecule type" value="Genomic_DNA"/>
</dbReference>
<dbReference type="InterPro" id="IPR036291">
    <property type="entry name" value="NAD(P)-bd_dom_sf"/>
</dbReference>
<accession>A0ABV7X711</accession>
<dbReference type="PANTHER" id="PTHR43296">
    <property type="entry name" value="PEROXISOMAL 2,4-DIENOYL-COA REDUCTASE"/>
    <property type="match status" value="1"/>
</dbReference>
<evidence type="ECO:0000256" key="1">
    <source>
        <dbReference type="ARBA" id="ARBA00022857"/>
    </source>
</evidence>
<keyword evidence="4" id="KW-1185">Reference proteome</keyword>
<dbReference type="SUPFAM" id="SSF51735">
    <property type="entry name" value="NAD(P)-binding Rossmann-fold domains"/>
    <property type="match status" value="1"/>
</dbReference>
<dbReference type="GO" id="GO:0016491">
    <property type="term" value="F:oxidoreductase activity"/>
    <property type="evidence" value="ECO:0007669"/>
    <property type="project" value="UniProtKB-KW"/>
</dbReference>
<dbReference type="Pfam" id="PF13561">
    <property type="entry name" value="adh_short_C2"/>
    <property type="match status" value="1"/>
</dbReference>
<dbReference type="EC" id="1.1.1.-" evidence="3"/>
<evidence type="ECO:0000256" key="2">
    <source>
        <dbReference type="ARBA" id="ARBA00023002"/>
    </source>
</evidence>
<evidence type="ECO:0000313" key="3">
    <source>
        <dbReference type="EMBL" id="MFC3711626.1"/>
    </source>
</evidence>
<dbReference type="PANTHER" id="PTHR43296:SF2">
    <property type="entry name" value="PEROXISOMAL 2,4-DIENOYL-COA REDUCTASE [(3E)-ENOYL-COA-PRODUCING]"/>
    <property type="match status" value="1"/>
</dbReference>
<name>A0ABV7X711_9SPHN</name>
<dbReference type="InterPro" id="IPR002347">
    <property type="entry name" value="SDR_fam"/>
</dbReference>
<keyword evidence="1" id="KW-0521">NADP</keyword>
<organism evidence="3 4">
    <name type="scientific">Sphingoaurantiacus capsulatus</name>
    <dbReference type="NCBI Taxonomy" id="1771310"/>
    <lineage>
        <taxon>Bacteria</taxon>
        <taxon>Pseudomonadati</taxon>
        <taxon>Pseudomonadota</taxon>
        <taxon>Alphaproteobacteria</taxon>
        <taxon>Sphingomonadales</taxon>
        <taxon>Sphingosinicellaceae</taxon>
        <taxon>Sphingoaurantiacus</taxon>
    </lineage>
</organism>